<dbReference type="GeneID" id="8827417"/>
<keyword evidence="2" id="KW-1185">Reference proteome</keyword>
<dbReference type="EMBL" id="CP001941">
    <property type="protein sequence ID" value="ADD08283.1"/>
    <property type="molecule type" value="Genomic_DNA"/>
</dbReference>
<dbReference type="AlphaFoldDB" id="B5IA79"/>
<dbReference type="SUPFAM" id="SSF50447">
    <property type="entry name" value="Translation proteins"/>
    <property type="match status" value="1"/>
</dbReference>
<gene>
    <name evidence="1" type="ordered locus">Aboo_0472</name>
</gene>
<dbReference type="RefSeq" id="WP_008082041.1">
    <property type="nucleotide sequence ID" value="NC_013926.1"/>
</dbReference>
<name>B5IA79_ACIB4</name>
<dbReference type="OrthoDB" id="60264at2157"/>
<dbReference type="InterPro" id="IPR009000">
    <property type="entry name" value="Transl_B-barrel_sf"/>
</dbReference>
<organism evidence="1 2">
    <name type="scientific">Aciduliprofundum boonei (strain DSM 19572 / T469)</name>
    <dbReference type="NCBI Taxonomy" id="439481"/>
    <lineage>
        <taxon>Archaea</taxon>
        <taxon>Methanobacteriati</taxon>
        <taxon>Thermoplasmatota</taxon>
        <taxon>DHVE2 group</taxon>
        <taxon>Candidatus Aciduliprofundum</taxon>
    </lineage>
</organism>
<protein>
    <submittedName>
        <fullName evidence="1">H/ACA RNA-protein complex component Gar1</fullName>
    </submittedName>
</protein>
<evidence type="ECO:0000313" key="1">
    <source>
        <dbReference type="EMBL" id="ADD08283.1"/>
    </source>
</evidence>
<dbReference type="Gene3D" id="2.40.10.230">
    <property type="entry name" value="Probable tRNA pseudouridine synthase domain"/>
    <property type="match status" value="1"/>
</dbReference>
<dbReference type="HOGENOM" id="CLU_2504771_0_0_2"/>
<dbReference type="KEGG" id="abi:Aboo_0472"/>
<proteinExistence type="predicted"/>
<reference evidence="1" key="1">
    <citation type="submission" date="2010-02" db="EMBL/GenBank/DDBJ databases">
        <title>Complete sequence of Aciduliprofundum boonei T469.</title>
        <authorList>
            <consortium name="US DOE Joint Genome Institute"/>
            <person name="Lucas S."/>
            <person name="Copeland A."/>
            <person name="Lapidus A."/>
            <person name="Cheng J.-F."/>
            <person name="Bruce D."/>
            <person name="Goodwin L."/>
            <person name="Pitluck S."/>
            <person name="Saunders E."/>
            <person name="Detter J.C."/>
            <person name="Han C."/>
            <person name="Tapia R."/>
            <person name="Land M."/>
            <person name="Hauser L."/>
            <person name="Kyrpides N."/>
            <person name="Mikhailova N."/>
            <person name="Flores G."/>
            <person name="Reysenbach A.-L."/>
            <person name="Woyke T."/>
        </authorList>
    </citation>
    <scope>NUCLEOTIDE SEQUENCE</scope>
    <source>
        <strain evidence="1">T469</strain>
    </source>
</reference>
<dbReference type="Proteomes" id="UP000001400">
    <property type="component" value="Chromosome"/>
</dbReference>
<evidence type="ECO:0000313" key="2">
    <source>
        <dbReference type="Proteomes" id="UP000001400"/>
    </source>
</evidence>
<dbReference type="InterPro" id="IPR038664">
    <property type="entry name" value="Gar1/Naf1_Cbf5-bd_sf"/>
</dbReference>
<dbReference type="STRING" id="439481.Aboo_0472"/>
<accession>B5IA79</accession>
<dbReference type="eggNOG" id="arCOG02466">
    <property type="taxonomic scope" value="Archaea"/>
</dbReference>
<sequence>MKSISSIVKSVKGNVVCIEGNYIIARAKVKRSGQKVYTPSGKYVGRVVRVFGPVEAPYIKVKVERKWGRKVSEIVVRGDRNGRKR</sequence>